<accession>A0A7J6W9P7</accession>
<dbReference type="AlphaFoldDB" id="A0A7J6W9P7"/>
<keyword evidence="2" id="KW-1185">Reference proteome</keyword>
<dbReference type="EMBL" id="JABWDY010019108">
    <property type="protein sequence ID" value="KAF5194154.1"/>
    <property type="molecule type" value="Genomic_DNA"/>
</dbReference>
<sequence>AEAQTKQTQSKRPSLSGSFFTIHSSLWPLSLVPLQDCCRSIFWWKVSIFDNFSMSLAVTLLGYCCMASEAEKK</sequence>
<organism evidence="1 2">
    <name type="scientific">Thalictrum thalictroides</name>
    <name type="common">Rue-anemone</name>
    <name type="synonym">Anemone thalictroides</name>
    <dbReference type="NCBI Taxonomy" id="46969"/>
    <lineage>
        <taxon>Eukaryota</taxon>
        <taxon>Viridiplantae</taxon>
        <taxon>Streptophyta</taxon>
        <taxon>Embryophyta</taxon>
        <taxon>Tracheophyta</taxon>
        <taxon>Spermatophyta</taxon>
        <taxon>Magnoliopsida</taxon>
        <taxon>Ranunculales</taxon>
        <taxon>Ranunculaceae</taxon>
        <taxon>Thalictroideae</taxon>
        <taxon>Thalictrum</taxon>
    </lineage>
</organism>
<feature type="non-terminal residue" evidence="1">
    <location>
        <position position="73"/>
    </location>
</feature>
<reference evidence="1 2" key="1">
    <citation type="submission" date="2020-06" db="EMBL/GenBank/DDBJ databases">
        <title>Transcriptomic and genomic resources for Thalictrum thalictroides and T. hernandezii: Facilitating candidate gene discovery in an emerging model plant lineage.</title>
        <authorList>
            <person name="Arias T."/>
            <person name="Riano-Pachon D.M."/>
            <person name="Di Stilio V.S."/>
        </authorList>
    </citation>
    <scope>NUCLEOTIDE SEQUENCE [LARGE SCALE GENOMIC DNA]</scope>
    <source>
        <strain evidence="2">cv. WT478/WT964</strain>
        <tissue evidence="1">Leaves</tissue>
    </source>
</reference>
<name>A0A7J6W9P7_THATH</name>
<comment type="caution">
    <text evidence="1">The sequence shown here is derived from an EMBL/GenBank/DDBJ whole genome shotgun (WGS) entry which is preliminary data.</text>
</comment>
<protein>
    <submittedName>
        <fullName evidence="1">Uncharacterized protein</fullName>
    </submittedName>
</protein>
<evidence type="ECO:0000313" key="2">
    <source>
        <dbReference type="Proteomes" id="UP000554482"/>
    </source>
</evidence>
<proteinExistence type="predicted"/>
<evidence type="ECO:0000313" key="1">
    <source>
        <dbReference type="EMBL" id="KAF5194154.1"/>
    </source>
</evidence>
<dbReference type="Proteomes" id="UP000554482">
    <property type="component" value="Unassembled WGS sequence"/>
</dbReference>
<feature type="non-terminal residue" evidence="1">
    <location>
        <position position="1"/>
    </location>
</feature>
<gene>
    <name evidence="1" type="ORF">FRX31_016259</name>
</gene>